<comment type="caution">
    <text evidence="1">The sequence shown here is derived from an EMBL/GenBank/DDBJ whole genome shotgun (WGS) entry which is preliminary data.</text>
</comment>
<name>A0ABV0JV24_9CYAN</name>
<protein>
    <submittedName>
        <fullName evidence="1">SRPBCC domain-containing protein</fullName>
    </submittedName>
</protein>
<dbReference type="CDD" id="cd07822">
    <property type="entry name" value="SRPBCC_4"/>
    <property type="match status" value="1"/>
</dbReference>
<dbReference type="PANTHER" id="PTHR36166">
    <property type="entry name" value="CHROMOSOME 9, WHOLE GENOME SHOTGUN SEQUENCE"/>
    <property type="match status" value="1"/>
</dbReference>
<dbReference type="Gene3D" id="3.30.530.20">
    <property type="match status" value="1"/>
</dbReference>
<sequence length="184" mass="21602">MVKSLPLHQSLIIQNLLAPSLKELQICNCTRLHHLISCYDMASFYAEIEINAPKAKVWQVLFQKQQWHKWNTFLFDLDSNAPFKQGQEVFLSLRRYPGEEETEFQPTVTLVQSGTCLAWVSSIPGFQNEYIFELQEIGVGRTKYVHRDNFSGVLTRVFLPFIREDEQQGIKRMARELKRYVEQM</sequence>
<gene>
    <name evidence="1" type="ORF">NDI37_22975</name>
</gene>
<reference evidence="1 2" key="1">
    <citation type="submission" date="2022-04" db="EMBL/GenBank/DDBJ databases">
        <title>Positive selection, recombination, and allopatry shape intraspecific diversity of widespread and dominant cyanobacteria.</title>
        <authorList>
            <person name="Wei J."/>
            <person name="Shu W."/>
            <person name="Hu C."/>
        </authorList>
    </citation>
    <scope>NUCLEOTIDE SEQUENCE [LARGE SCALE GENOMIC DNA]</scope>
    <source>
        <strain evidence="1 2">GB2-A5</strain>
    </source>
</reference>
<organism evidence="1 2">
    <name type="scientific">Funiculus sociatus GB2-A5</name>
    <dbReference type="NCBI Taxonomy" id="2933946"/>
    <lineage>
        <taxon>Bacteria</taxon>
        <taxon>Bacillati</taxon>
        <taxon>Cyanobacteriota</taxon>
        <taxon>Cyanophyceae</taxon>
        <taxon>Coleofasciculales</taxon>
        <taxon>Coleofasciculaceae</taxon>
        <taxon>Funiculus</taxon>
    </lineage>
</organism>
<dbReference type="Proteomes" id="UP001442494">
    <property type="component" value="Unassembled WGS sequence"/>
</dbReference>
<dbReference type="InterPro" id="IPR019587">
    <property type="entry name" value="Polyketide_cyclase/dehydratase"/>
</dbReference>
<dbReference type="InterPro" id="IPR023393">
    <property type="entry name" value="START-like_dom_sf"/>
</dbReference>
<evidence type="ECO:0000313" key="2">
    <source>
        <dbReference type="Proteomes" id="UP001442494"/>
    </source>
</evidence>
<proteinExistence type="predicted"/>
<dbReference type="SUPFAM" id="SSF55961">
    <property type="entry name" value="Bet v1-like"/>
    <property type="match status" value="1"/>
</dbReference>
<evidence type="ECO:0000313" key="1">
    <source>
        <dbReference type="EMBL" id="MEP0867318.1"/>
    </source>
</evidence>
<dbReference type="RefSeq" id="WP_242018998.1">
    <property type="nucleotide sequence ID" value="NZ_JAMPKK010000066.1"/>
</dbReference>
<keyword evidence="2" id="KW-1185">Reference proteome</keyword>
<dbReference type="EMBL" id="JAMPKK010000066">
    <property type="protein sequence ID" value="MEP0867318.1"/>
    <property type="molecule type" value="Genomic_DNA"/>
</dbReference>
<dbReference type="Pfam" id="PF10604">
    <property type="entry name" value="Polyketide_cyc2"/>
    <property type="match status" value="1"/>
</dbReference>
<dbReference type="PANTHER" id="PTHR36166:SF1">
    <property type="entry name" value="SRPBCC DOMAIN-CONTAINING PROTEIN"/>
    <property type="match status" value="1"/>
</dbReference>
<accession>A0ABV0JV24</accession>